<keyword evidence="2" id="KW-1133">Transmembrane helix</keyword>
<gene>
    <name evidence="3" type="ORF">DU484_05735</name>
</gene>
<proteinExistence type="predicted"/>
<keyword evidence="2" id="KW-0472">Membrane</keyword>
<evidence type="ECO:0000313" key="3">
    <source>
        <dbReference type="EMBL" id="AXG09413.1"/>
    </source>
</evidence>
<evidence type="ECO:0000256" key="1">
    <source>
        <dbReference type="SAM" id="MobiDB-lite"/>
    </source>
</evidence>
<dbReference type="Proteomes" id="UP000252985">
    <property type="component" value="Chromosome"/>
</dbReference>
<feature type="region of interest" description="Disordered" evidence="1">
    <location>
        <begin position="201"/>
        <end position="255"/>
    </location>
</feature>
<name>A0A345EB41_9EURY</name>
<dbReference type="RefSeq" id="WP_114605351.1">
    <property type="nucleotide sequence ID" value="NZ_CP031148.1"/>
</dbReference>
<feature type="region of interest" description="Disordered" evidence="1">
    <location>
        <begin position="119"/>
        <end position="172"/>
    </location>
</feature>
<protein>
    <submittedName>
        <fullName evidence="3">Uncharacterized protein</fullName>
    </submittedName>
</protein>
<feature type="compositionally biased region" description="Low complexity" evidence="1">
    <location>
        <begin position="122"/>
        <end position="160"/>
    </location>
</feature>
<keyword evidence="2" id="KW-0812">Transmembrane</keyword>
<dbReference type="AlphaFoldDB" id="A0A345EB41"/>
<reference evidence="3 4" key="1">
    <citation type="submission" date="2018-07" db="EMBL/GenBank/DDBJ databases">
        <title>Genome sequences of Haloplanus sp. CBA1112.</title>
        <authorList>
            <person name="Kim Y.B."/>
            <person name="Roh S.W."/>
        </authorList>
    </citation>
    <scope>NUCLEOTIDE SEQUENCE [LARGE SCALE GENOMIC DNA]</scope>
    <source>
        <strain evidence="3 4">CBA1112</strain>
    </source>
</reference>
<dbReference type="GeneID" id="37286459"/>
<evidence type="ECO:0000313" key="4">
    <source>
        <dbReference type="Proteomes" id="UP000252985"/>
    </source>
</evidence>
<sequence length="479" mass="50089">MLPGPAAFRELLRGLDAEELTAFVAAVYEARGWTTERDGDDVLVRPDGERDWRRLAVDPADPRSVDADRVVVPTLAGDPNADADRLLDAADILELLRYAVDDGTRTRLFREFFDREPTAFEGSNGRAGPSGAAGSPSESPVAATASAPTPSSDVSDVASDAPDRDDAPVADPSRRFGRRLAVAVAVLLVVGGVAVAVGPTLVPSSGDGDDPDAAVGGNASTGTPTADGDAGPTVDDGDEPTPAAAGTVAVDGPFPPGVGPSGIENASALVAAHEAALDGRSYRLSVVAREFVGGRPTAVARERTVVEGPARYRSDVRVIGTFRQEPRAIGTVSTYANGTTRFVRLTSDTDADGTIRFTERGNESGAAGGPGWRSVTADSAVDPFANRTATHLRDVLDVDDAAIVGSFERDGTTYVWIDLRRRPPGGTDAIDSVLVDEHGLVHEVRHEYAYPPAEASTVRTVTTVRIRPANVTASPPPWR</sequence>
<dbReference type="EMBL" id="CP031148">
    <property type="protein sequence ID" value="AXG09413.1"/>
    <property type="molecule type" value="Genomic_DNA"/>
</dbReference>
<feature type="transmembrane region" description="Helical" evidence="2">
    <location>
        <begin position="180"/>
        <end position="202"/>
    </location>
</feature>
<evidence type="ECO:0000256" key="2">
    <source>
        <dbReference type="SAM" id="Phobius"/>
    </source>
</evidence>
<organism evidence="3 4">
    <name type="scientific">Haloplanus rubicundus</name>
    <dbReference type="NCBI Taxonomy" id="1547898"/>
    <lineage>
        <taxon>Archaea</taxon>
        <taxon>Methanobacteriati</taxon>
        <taxon>Methanobacteriota</taxon>
        <taxon>Stenosarchaea group</taxon>
        <taxon>Halobacteria</taxon>
        <taxon>Halobacteriales</taxon>
        <taxon>Haloferacaceae</taxon>
        <taxon>Haloplanus</taxon>
    </lineage>
</organism>
<dbReference type="KEGG" id="haq:DU484_05735"/>
<accession>A0A345EB41</accession>